<evidence type="ECO:0000256" key="1">
    <source>
        <dbReference type="ARBA" id="ARBA00022884"/>
    </source>
</evidence>
<dbReference type="Gene3D" id="3.40.50.300">
    <property type="entry name" value="P-loop containing nucleotide triphosphate hydrolases"/>
    <property type="match status" value="1"/>
</dbReference>
<protein>
    <recommendedName>
        <fullName evidence="2">DEAD/DEAH-box helicase domain-containing protein</fullName>
    </recommendedName>
</protein>
<dbReference type="SUPFAM" id="SSF52540">
    <property type="entry name" value="P-loop containing nucleoside triphosphate hydrolases"/>
    <property type="match status" value="1"/>
</dbReference>
<dbReference type="GO" id="GO:0005524">
    <property type="term" value="F:ATP binding"/>
    <property type="evidence" value="ECO:0007669"/>
    <property type="project" value="InterPro"/>
</dbReference>
<feature type="domain" description="DEAD/DEAH-box helicase" evidence="2">
    <location>
        <begin position="53"/>
        <end position="91"/>
    </location>
</feature>
<proteinExistence type="predicted"/>
<dbReference type="EMBL" id="KK784890">
    <property type="protein sequence ID" value="KDO70832.1"/>
    <property type="molecule type" value="Genomic_DNA"/>
</dbReference>
<dbReference type="Proteomes" id="UP000027120">
    <property type="component" value="Unassembled WGS sequence"/>
</dbReference>
<reference evidence="3 4" key="1">
    <citation type="submission" date="2014-04" db="EMBL/GenBank/DDBJ databases">
        <authorList>
            <consortium name="International Citrus Genome Consortium"/>
            <person name="Gmitter F."/>
            <person name="Chen C."/>
            <person name="Farmerie W."/>
            <person name="Harkins T."/>
            <person name="Desany B."/>
            <person name="Mohiuddin M."/>
            <person name="Kodira C."/>
            <person name="Borodovsky M."/>
            <person name="Lomsadze A."/>
            <person name="Burns P."/>
            <person name="Jenkins J."/>
            <person name="Prochnik S."/>
            <person name="Shu S."/>
            <person name="Chapman J."/>
            <person name="Pitluck S."/>
            <person name="Schmutz J."/>
            <person name="Rokhsar D."/>
        </authorList>
    </citation>
    <scope>NUCLEOTIDE SEQUENCE</scope>
</reference>
<evidence type="ECO:0000313" key="3">
    <source>
        <dbReference type="EMBL" id="KDO70832.1"/>
    </source>
</evidence>
<name>A0A067G5I6_CITSI</name>
<dbReference type="STRING" id="2711.A0A067G5I6"/>
<dbReference type="InterPro" id="IPR027417">
    <property type="entry name" value="P-loop_NTPase"/>
</dbReference>
<dbReference type="AlphaFoldDB" id="A0A067G5I6"/>
<keyword evidence="1" id="KW-0694">RNA-binding</keyword>
<keyword evidence="4" id="KW-1185">Reference proteome</keyword>
<sequence>MSASWAADSVFASENAAPASSSTNTLSSPAARFAYVPQHLRNKPRTYKYVKPTPVQRHATSILVAGRDLMACAQTGSRKTTPFCFPIINGIMREYYSARKELRELARWVDNLMATLRRLVNLLERGRVSLQMIIRYLALKEAADQTLDMALNQKK</sequence>
<evidence type="ECO:0000313" key="4">
    <source>
        <dbReference type="Proteomes" id="UP000027120"/>
    </source>
</evidence>
<accession>A0A067G5I6</accession>
<dbReference type="Pfam" id="PF00270">
    <property type="entry name" value="DEAD"/>
    <property type="match status" value="1"/>
</dbReference>
<dbReference type="InterPro" id="IPR011545">
    <property type="entry name" value="DEAD/DEAH_box_helicase_dom"/>
</dbReference>
<organism evidence="3 4">
    <name type="scientific">Citrus sinensis</name>
    <name type="common">Sweet orange</name>
    <name type="synonym">Citrus aurantium var. sinensis</name>
    <dbReference type="NCBI Taxonomy" id="2711"/>
    <lineage>
        <taxon>Eukaryota</taxon>
        <taxon>Viridiplantae</taxon>
        <taxon>Streptophyta</taxon>
        <taxon>Embryophyta</taxon>
        <taxon>Tracheophyta</taxon>
        <taxon>Spermatophyta</taxon>
        <taxon>Magnoliopsida</taxon>
        <taxon>eudicotyledons</taxon>
        <taxon>Gunneridae</taxon>
        <taxon>Pentapetalae</taxon>
        <taxon>rosids</taxon>
        <taxon>malvids</taxon>
        <taxon>Sapindales</taxon>
        <taxon>Rutaceae</taxon>
        <taxon>Aurantioideae</taxon>
        <taxon>Citrus</taxon>
    </lineage>
</organism>
<dbReference type="GO" id="GO:0003723">
    <property type="term" value="F:RNA binding"/>
    <property type="evidence" value="ECO:0007669"/>
    <property type="project" value="UniProtKB-KW"/>
</dbReference>
<dbReference type="SMR" id="A0A067G5I6"/>
<dbReference type="PANTHER" id="PTHR47958">
    <property type="entry name" value="ATP-DEPENDENT RNA HELICASE DBP3"/>
    <property type="match status" value="1"/>
</dbReference>
<gene>
    <name evidence="3" type="ORF">CISIN_1g031654mg</name>
</gene>
<evidence type="ECO:0000259" key="2">
    <source>
        <dbReference type="Pfam" id="PF00270"/>
    </source>
</evidence>